<evidence type="ECO:0000256" key="1">
    <source>
        <dbReference type="SAM" id="MobiDB-lite"/>
    </source>
</evidence>
<dbReference type="KEGG" id="pdio:PDMSB3_3082.1"/>
<protein>
    <submittedName>
        <fullName evidence="2">Uncharacterized protein</fullName>
    </submittedName>
</protein>
<feature type="region of interest" description="Disordered" evidence="1">
    <location>
        <begin position="1"/>
        <end position="28"/>
    </location>
</feature>
<proteinExistence type="predicted"/>
<accession>A0A5Q4Z3T4</accession>
<evidence type="ECO:0000313" key="2">
    <source>
        <dbReference type="EMBL" id="VVD34366.1"/>
    </source>
</evidence>
<reference evidence="2 3" key="1">
    <citation type="submission" date="2019-08" db="EMBL/GenBank/DDBJ databases">
        <authorList>
            <person name="Herpell B J."/>
        </authorList>
    </citation>
    <scope>NUCLEOTIDE SEQUENCE [LARGE SCALE GENOMIC DNA]</scope>
    <source>
        <strain evidence="3">Msb3</strain>
    </source>
</reference>
<keyword evidence="3" id="KW-1185">Reference proteome</keyword>
<organism evidence="2 3">
    <name type="scientific">Paraburkholderia dioscoreae</name>
    <dbReference type="NCBI Taxonomy" id="2604047"/>
    <lineage>
        <taxon>Bacteria</taxon>
        <taxon>Pseudomonadati</taxon>
        <taxon>Pseudomonadota</taxon>
        <taxon>Betaproteobacteria</taxon>
        <taxon>Burkholderiales</taxon>
        <taxon>Burkholderiaceae</taxon>
        <taxon>Paraburkholderia</taxon>
    </lineage>
</organism>
<evidence type="ECO:0000313" key="3">
    <source>
        <dbReference type="Proteomes" id="UP000325811"/>
    </source>
</evidence>
<sequence>MRRASQPGTPQKALAGFDSQGLSDRKVA</sequence>
<dbReference type="EMBL" id="LR699554">
    <property type="protein sequence ID" value="VVD34366.1"/>
    <property type="molecule type" value="Genomic_DNA"/>
</dbReference>
<gene>
    <name evidence="2" type="ORF">PDMSB3_3082</name>
</gene>
<dbReference type="Proteomes" id="UP000325811">
    <property type="component" value="Chromosome II"/>
</dbReference>
<dbReference type="AlphaFoldDB" id="A0A5Q4Z3T4"/>
<name>A0A5Q4Z3T4_9BURK</name>